<reference evidence="1 2" key="1">
    <citation type="journal article" date="2007" name="Science">
        <title>Genomic minimalism in the early diverging intestinal parasite Giardia lamblia.</title>
        <authorList>
            <person name="Morrison H.G."/>
            <person name="McArthur A.G."/>
            <person name="Gillin F.D."/>
            <person name="Aley S.B."/>
            <person name="Adam R.D."/>
            <person name="Olsen G.J."/>
            <person name="Best A.A."/>
            <person name="Cande W.Z."/>
            <person name="Chen F."/>
            <person name="Cipriano M.J."/>
            <person name="Davids B.J."/>
            <person name="Dawson S.C."/>
            <person name="Elmendorf H.G."/>
            <person name="Hehl A.B."/>
            <person name="Holder M.E."/>
            <person name="Huse S.M."/>
            <person name="Kim U.U."/>
            <person name="Lasek-Nesselquist E."/>
            <person name="Manning G."/>
            <person name="Nigam A."/>
            <person name="Nixon J.E."/>
            <person name="Palm D."/>
            <person name="Passamaneck N.E."/>
            <person name="Prabhu A."/>
            <person name="Reich C.I."/>
            <person name="Reiner D.S."/>
            <person name="Samuelson J."/>
            <person name="Svard S.G."/>
            <person name="Sogin M.L."/>
        </authorList>
    </citation>
    <scope>NUCLEOTIDE SEQUENCE [LARGE SCALE GENOMIC DNA]</scope>
    <source>
        <strain evidence="1 2">WB C6</strain>
    </source>
</reference>
<dbReference type="OMA" id="THKSIMT"/>
<protein>
    <submittedName>
        <fullName evidence="1">Uncharacterized protein</fullName>
    </submittedName>
</protein>
<keyword evidence="2" id="KW-1185">Reference proteome</keyword>
<dbReference type="RefSeq" id="XP_001707022.1">
    <property type="nucleotide sequence ID" value="XM_001706970.1"/>
</dbReference>
<dbReference type="AlphaFoldDB" id="A8BH05"/>
<comment type="caution">
    <text evidence="1">The sequence shown here is derived from an EMBL/GenBank/DDBJ whole genome shotgun (WGS) entry which is preliminary data.</text>
</comment>
<dbReference type="Proteomes" id="UP000001548">
    <property type="component" value="Unassembled WGS sequence"/>
</dbReference>
<proteinExistence type="predicted"/>
<dbReference type="HOGENOM" id="CLU_623252_0_0_1"/>
<dbReference type="VEuPathDB" id="GiardiaDB:GL50803_11381"/>
<dbReference type="EMBL" id="AACB03000004">
    <property type="protein sequence ID" value="KAE8301956.1"/>
    <property type="molecule type" value="Genomic_DNA"/>
</dbReference>
<evidence type="ECO:0000313" key="1">
    <source>
        <dbReference type="EMBL" id="KAE8301956.1"/>
    </source>
</evidence>
<dbReference type="GeneID" id="5699917"/>
<sequence>MTYQHSSGTLDGHAFEDSSLCMDMIQGGAVTAAHAEDYKEYKGECDDAHNPYPTEGSYHFNSFNQHDNNFIVHYAIMPPSLQLTQDPAVSVSSPPTLASMLPDADGKILAHMQVFTLVKEQTTDKELFRLDIDHNIEFSSKDLLSYTDFRNVLRYKTQAGYLKTQFFRVCLLSEIEQYKAPINNIVLSRLAKPEQETTHKSIMTQIKWIVDDDSLHQALQKYYLEQLSLKQSKSNDLSRLIVPGSTDFCTRIPCGELDPQARNSSNPSRLRLAVVRFTKTQAQNLGIEKDSVEHKYYLEAMSKKRTHTRSTTETGRYMGEWLRGDFRLYDDVLMQNNKNNLYKLKNSTIQDNDHIKFISNFNDFAVPRSLGYVTVRSSVTSQFLDFVIDFQQACAKTQLPPLKVLAQMPDYADFYHTCVEPLLKDSRPLPPTNQANPKQP</sequence>
<dbReference type="KEGG" id="gla:GL50803_0011381"/>
<accession>A8BH05</accession>
<evidence type="ECO:0000313" key="2">
    <source>
        <dbReference type="Proteomes" id="UP000001548"/>
    </source>
</evidence>
<gene>
    <name evidence="1" type="ORF">GL50803_0011381</name>
</gene>
<organism evidence="1 2">
    <name type="scientific">Giardia intestinalis (strain ATCC 50803 / WB clone C6)</name>
    <name type="common">Giardia lamblia</name>
    <dbReference type="NCBI Taxonomy" id="184922"/>
    <lineage>
        <taxon>Eukaryota</taxon>
        <taxon>Metamonada</taxon>
        <taxon>Diplomonadida</taxon>
        <taxon>Hexamitidae</taxon>
        <taxon>Giardiinae</taxon>
        <taxon>Giardia</taxon>
    </lineage>
</organism>
<name>A8BH05_GIAIC</name>